<name>A0ACB7V9S7_DIOAL</name>
<keyword evidence="1" id="KW-0378">Hydrolase</keyword>
<comment type="caution">
    <text evidence="1">The sequence shown here is derived from an EMBL/GenBank/DDBJ whole genome shotgun (WGS) entry which is preliminary data.</text>
</comment>
<dbReference type="Proteomes" id="UP000827976">
    <property type="component" value="Chromosome 10"/>
</dbReference>
<sequence>MAVVSAFLQRLCGRLKSTIAASDQLPLNVDKELERLLKAFLAIQVTTLEAAEKKQIKSKAVRTWLCELKEAAYDADDLLDCLVLSGQEPEVDTNGSMEVVDQRRCLIFNCGQEHPVTETELMIQNIRKRVQDLRRKKPSSLYLHSGRSSNLTISHKVKAVETTTANSGDFGRDEDKEKLIKILLNSDEPSQVNLSLVAIVGKGGVGKTTFARIIYNDKEVTSYFKLKLWVTASESYDTERLSKSILSSAGRETQEKFDAQLAEGRFLLILDDVQNDKIEWEAVLEKLQLAQLGSKILITTENEQFVNNMRLPSTSYHLKGLSHGDCWSLLRQVSNLEAVASGQSKAQLEEVGMKIAAKLEGLPLAARVVGSLLCSNVNLNDWRMILNADVWNSKPEKLYNISPALLLSYQHLPPYIKQCFSYCTLFPSNHKFNKDNSVQMWMANGLIQPQPGRQIEDTGNQYLIYLVQRSLLQSSGGEYTMHSLVHSLLMAVAADESLCLPGTDKSSNQHEKTLKLSMSFSMQPLPKCMSNLVNLRHLKGDSDKISRIHKLGKLKLLQELDEFTVMSEDGHRIEELKDMKQLRGVLHISHLDTLNTGEEAMLAKMNEKEQINKLELHWSWHSPEDDISGESDDSVLEGLQPHQNLKELQIYSYSGAKTPSWLQDGYLTNLEALEFFCCWNLDLQLIGQLHCLKSLKIEHLRKLRQVGHGVCEGEEENHHLFPQLRVLHLIRCPSLKELIFLPTTLEELKLEKVGLVKLPILHHSKSTTPSSSSLLSLRILECHRLTTLQRGLLGHQNQHQLRVLETLQIEECRKLIYLPKHGFSALESLKLLSIRKCMKLRYMPVENSTATLPSSLNNLNIIDCPALTSDSFLMGLERLHSLSSIFIRGGMLDFQEEYSPHNPVLTSLPGELLQHLKALTRVAITSCYELENLGIQSLESLKNLRIQRCPNLLSCSSSVDNDESLPLEFMEIKHTPIEFINRKLLGRLTSLRELQIVDVGMVTFPVEIKDGLHCLVSLKTLHIPECTKLKSLPDELASIPRLEELYLTECRAIKSLPEKGLPLSLSMLVIEYCTLLSWRCERGGADWDKIENIFFVQVCGLNVKDPATPKFSERLKFGNEM</sequence>
<evidence type="ECO:0000313" key="1">
    <source>
        <dbReference type="EMBL" id="KAH7670284.1"/>
    </source>
</evidence>
<organism evidence="1 2">
    <name type="scientific">Dioscorea alata</name>
    <name type="common">Purple yam</name>
    <dbReference type="NCBI Taxonomy" id="55571"/>
    <lineage>
        <taxon>Eukaryota</taxon>
        <taxon>Viridiplantae</taxon>
        <taxon>Streptophyta</taxon>
        <taxon>Embryophyta</taxon>
        <taxon>Tracheophyta</taxon>
        <taxon>Spermatophyta</taxon>
        <taxon>Magnoliopsida</taxon>
        <taxon>Liliopsida</taxon>
        <taxon>Dioscoreales</taxon>
        <taxon>Dioscoreaceae</taxon>
        <taxon>Dioscorea</taxon>
    </lineage>
</organism>
<accession>A0ACB7V9S7</accession>
<evidence type="ECO:0000313" key="2">
    <source>
        <dbReference type="Proteomes" id="UP000827976"/>
    </source>
</evidence>
<reference evidence="2" key="1">
    <citation type="journal article" date="2022" name="Nat. Commun.">
        <title>Chromosome evolution and the genetic basis of agronomically important traits in greater yam.</title>
        <authorList>
            <person name="Bredeson J.V."/>
            <person name="Lyons J.B."/>
            <person name="Oniyinde I.O."/>
            <person name="Okereke N.R."/>
            <person name="Kolade O."/>
            <person name="Nnabue I."/>
            <person name="Nwadili C.O."/>
            <person name="Hribova E."/>
            <person name="Parker M."/>
            <person name="Nwogha J."/>
            <person name="Shu S."/>
            <person name="Carlson J."/>
            <person name="Kariba R."/>
            <person name="Muthemba S."/>
            <person name="Knop K."/>
            <person name="Barton G.J."/>
            <person name="Sherwood A.V."/>
            <person name="Lopez-Montes A."/>
            <person name="Asiedu R."/>
            <person name="Jamnadass R."/>
            <person name="Muchugi A."/>
            <person name="Goodstein D."/>
            <person name="Egesi C.N."/>
            <person name="Featherston J."/>
            <person name="Asfaw A."/>
            <person name="Simpson G.G."/>
            <person name="Dolezel J."/>
            <person name="Hendre P.S."/>
            <person name="Van Deynze A."/>
            <person name="Kumar P.L."/>
            <person name="Obidiegwu J.E."/>
            <person name="Bhattacharjee R."/>
            <person name="Rokhsar D.S."/>
        </authorList>
    </citation>
    <scope>NUCLEOTIDE SEQUENCE [LARGE SCALE GENOMIC DNA]</scope>
    <source>
        <strain evidence="2">cv. TDa95/00328</strain>
    </source>
</reference>
<dbReference type="EMBL" id="CM037020">
    <property type="protein sequence ID" value="KAH7670284.1"/>
    <property type="molecule type" value="Genomic_DNA"/>
</dbReference>
<proteinExistence type="predicted"/>
<gene>
    <name evidence="1" type="ORF">IHE45_10G015700</name>
</gene>
<keyword evidence="2" id="KW-1185">Reference proteome</keyword>
<protein>
    <submittedName>
        <fullName evidence="1">P-loop containing nucleoside triphosphate hydrolase protein</fullName>
    </submittedName>
</protein>